<sequence>MHEHVLVRGRGGESALTRTRLALMQLRHNYVRTIVDATPIDRGRDPAGLVRLAQQSGMNILAVTGHLDAERAGELGVSRLAALFVRELREGMDGGAARASLIRTGAGGAALTAAALRHQAAAAAASNLTGAPIMLRTGRGPGQALSQVDHLLGEGVPGGRIRVEHCLALDLRTAAALAERGVWLSADRFCCDRPARLARLARLLREGYAGRMLLSADLSGDPPGDAGEVLAQDGVPYGWLHLKLSVFKELSDRGVDADLLFRIAGENPKRFFTECQRKEP</sequence>
<keyword evidence="2" id="KW-0378">Hydrolase</keyword>
<evidence type="ECO:0000256" key="2">
    <source>
        <dbReference type="ARBA" id="ARBA00022801"/>
    </source>
</evidence>
<evidence type="ECO:0008006" key="6">
    <source>
        <dbReference type="Google" id="ProtNLM"/>
    </source>
</evidence>
<name>A0A9D1N3R8_9FIRM</name>
<dbReference type="PANTHER" id="PTHR10819:SF3">
    <property type="entry name" value="PHOSPHOTRIESTERASE-RELATED PROTEIN"/>
    <property type="match status" value="1"/>
</dbReference>
<dbReference type="GO" id="GO:0016787">
    <property type="term" value="F:hydrolase activity"/>
    <property type="evidence" value="ECO:0007669"/>
    <property type="project" value="UniProtKB-KW"/>
</dbReference>
<reference evidence="4" key="2">
    <citation type="journal article" date="2021" name="PeerJ">
        <title>Extensive microbial diversity within the chicken gut microbiome revealed by metagenomics and culture.</title>
        <authorList>
            <person name="Gilroy R."/>
            <person name="Ravi A."/>
            <person name="Getino M."/>
            <person name="Pursley I."/>
            <person name="Horton D.L."/>
            <person name="Alikhan N.F."/>
            <person name="Baker D."/>
            <person name="Gharbi K."/>
            <person name="Hall N."/>
            <person name="Watson M."/>
            <person name="Adriaenssens E.M."/>
            <person name="Foster-Nyarko E."/>
            <person name="Jarju S."/>
            <person name="Secka A."/>
            <person name="Antonio M."/>
            <person name="Oren A."/>
            <person name="Chaudhuri R.R."/>
            <person name="La Ragione R."/>
            <person name="Hildebrand F."/>
            <person name="Pallen M.J."/>
        </authorList>
    </citation>
    <scope>NUCLEOTIDE SEQUENCE</scope>
    <source>
        <strain evidence="4">ChiGjej2B2-16831</strain>
    </source>
</reference>
<dbReference type="Pfam" id="PF02126">
    <property type="entry name" value="PTE"/>
    <property type="match status" value="1"/>
</dbReference>
<dbReference type="PROSITE" id="PS51347">
    <property type="entry name" value="PHOSPHOTRIESTERASE_2"/>
    <property type="match status" value="1"/>
</dbReference>
<comment type="caution">
    <text evidence="4">The sequence shown here is derived from an EMBL/GenBank/DDBJ whole genome shotgun (WGS) entry which is preliminary data.</text>
</comment>
<dbReference type="PANTHER" id="PTHR10819">
    <property type="entry name" value="PHOSPHOTRIESTERASE-RELATED"/>
    <property type="match status" value="1"/>
</dbReference>
<evidence type="ECO:0000313" key="5">
    <source>
        <dbReference type="Proteomes" id="UP000824128"/>
    </source>
</evidence>
<dbReference type="InterPro" id="IPR001559">
    <property type="entry name" value="Phosphotriesterase"/>
</dbReference>
<dbReference type="InterPro" id="IPR032466">
    <property type="entry name" value="Metal_Hydrolase"/>
</dbReference>
<evidence type="ECO:0000256" key="1">
    <source>
        <dbReference type="ARBA" id="ARBA00022723"/>
    </source>
</evidence>
<proteinExistence type="inferred from homology"/>
<dbReference type="AlphaFoldDB" id="A0A9D1N3R8"/>
<gene>
    <name evidence="4" type="ORF">IAD24_05905</name>
</gene>
<dbReference type="EMBL" id="DVNZ01000189">
    <property type="protein sequence ID" value="HIU94678.1"/>
    <property type="molecule type" value="Genomic_DNA"/>
</dbReference>
<dbReference type="SUPFAM" id="SSF51556">
    <property type="entry name" value="Metallo-dependent hydrolases"/>
    <property type="match status" value="1"/>
</dbReference>
<dbReference type="GO" id="GO:0008270">
    <property type="term" value="F:zinc ion binding"/>
    <property type="evidence" value="ECO:0007669"/>
    <property type="project" value="InterPro"/>
</dbReference>
<protein>
    <recommendedName>
        <fullName evidence="6">Phosphotriesterase-related protein</fullName>
    </recommendedName>
</protein>
<comment type="caution">
    <text evidence="3">Lacks conserved residue(s) required for the propagation of feature annotation.</text>
</comment>
<dbReference type="Proteomes" id="UP000824128">
    <property type="component" value="Unassembled WGS sequence"/>
</dbReference>
<comment type="similarity">
    <text evidence="3">Belongs to the metallo-dependent hydrolases superfamily. Phosphotriesterase family.</text>
</comment>
<evidence type="ECO:0000313" key="4">
    <source>
        <dbReference type="EMBL" id="HIU94678.1"/>
    </source>
</evidence>
<evidence type="ECO:0000256" key="3">
    <source>
        <dbReference type="PROSITE-ProRule" id="PRU00679"/>
    </source>
</evidence>
<dbReference type="Gene3D" id="3.20.20.140">
    <property type="entry name" value="Metal-dependent hydrolases"/>
    <property type="match status" value="1"/>
</dbReference>
<keyword evidence="1" id="KW-0479">Metal-binding</keyword>
<organism evidence="4 5">
    <name type="scientific">Candidatus Aphodomorpha intestinavium</name>
    <dbReference type="NCBI Taxonomy" id="2840672"/>
    <lineage>
        <taxon>Bacteria</taxon>
        <taxon>Bacillati</taxon>
        <taxon>Bacillota</taxon>
        <taxon>Clostridia</taxon>
        <taxon>Eubacteriales</taxon>
        <taxon>Candidatus Aphodomorpha</taxon>
    </lineage>
</organism>
<accession>A0A9D1N3R8</accession>
<reference evidence="4" key="1">
    <citation type="submission" date="2020-10" db="EMBL/GenBank/DDBJ databases">
        <authorList>
            <person name="Gilroy R."/>
        </authorList>
    </citation>
    <scope>NUCLEOTIDE SEQUENCE</scope>
    <source>
        <strain evidence="4">ChiGjej2B2-16831</strain>
    </source>
</reference>